<dbReference type="STRING" id="1141662.OOA_03669"/>
<gene>
    <name evidence="1" type="ORF">OOA_03669</name>
</gene>
<accession>K8X2P6</accession>
<dbReference type="AlphaFoldDB" id="K8X2P6"/>
<evidence type="ECO:0000313" key="2">
    <source>
        <dbReference type="Proteomes" id="UP000009336"/>
    </source>
</evidence>
<protein>
    <submittedName>
        <fullName evidence="1">Uncharacterized protein</fullName>
    </submittedName>
</protein>
<comment type="caution">
    <text evidence="1">The sequence shown here is derived from an EMBL/GenBank/DDBJ whole genome shotgun (WGS) entry which is preliminary data.</text>
</comment>
<organism evidence="1 2">
    <name type="scientific">Providencia burhodogranariea DSM 19968</name>
    <dbReference type="NCBI Taxonomy" id="1141662"/>
    <lineage>
        <taxon>Bacteria</taxon>
        <taxon>Pseudomonadati</taxon>
        <taxon>Pseudomonadota</taxon>
        <taxon>Gammaproteobacteria</taxon>
        <taxon>Enterobacterales</taxon>
        <taxon>Morganellaceae</taxon>
        <taxon>Providencia</taxon>
    </lineage>
</organism>
<name>K8X2P6_9GAMM</name>
<reference evidence="1 2" key="1">
    <citation type="journal article" date="2012" name="BMC Genomics">
        <title>Comparative genomics of bacteria in the genus Providencia isolated from wild Drosophila melanogaster.</title>
        <authorList>
            <person name="Galac M.R."/>
            <person name="Lazzaro B.P."/>
        </authorList>
    </citation>
    <scope>NUCLEOTIDE SEQUENCE [LARGE SCALE GENOMIC DNA]</scope>
    <source>
        <strain evidence="1 2">DSM 19968</strain>
    </source>
</reference>
<evidence type="ECO:0000313" key="1">
    <source>
        <dbReference type="EMBL" id="EKT63927.1"/>
    </source>
</evidence>
<sequence length="81" mass="9404">MKTQQIEILCFSIIILLLLANNSFNQSTKKNLSKNELNEIATCLYVKKCIFNQRLVCESQKGINPIKQIKNFIRKNLYSIP</sequence>
<dbReference type="Proteomes" id="UP000009336">
    <property type="component" value="Unassembled WGS sequence"/>
</dbReference>
<proteinExistence type="predicted"/>
<dbReference type="EMBL" id="AKKL01000012">
    <property type="protein sequence ID" value="EKT63927.1"/>
    <property type="molecule type" value="Genomic_DNA"/>
</dbReference>
<keyword evidence="2" id="KW-1185">Reference proteome</keyword>
<dbReference type="HOGENOM" id="CLU_195295_0_0_6"/>